<evidence type="ECO:0000313" key="7">
    <source>
        <dbReference type="Proteomes" id="UP000320042"/>
    </source>
</evidence>
<dbReference type="Proteomes" id="UP000320042">
    <property type="component" value="Unassembled WGS sequence"/>
</dbReference>
<protein>
    <submittedName>
        <fullName evidence="6">Glycosyltransferase</fullName>
    </submittedName>
</protein>
<dbReference type="AlphaFoldDB" id="A0A563UCP4"/>
<dbReference type="PANTHER" id="PTHR43630">
    <property type="entry name" value="POLY-BETA-1,6-N-ACETYL-D-GLUCOSAMINE SYNTHASE"/>
    <property type="match status" value="1"/>
</dbReference>
<keyword evidence="2" id="KW-0328">Glycosyltransferase</keyword>
<evidence type="ECO:0000256" key="3">
    <source>
        <dbReference type="ARBA" id="ARBA00022679"/>
    </source>
</evidence>
<dbReference type="SUPFAM" id="SSF53448">
    <property type="entry name" value="Nucleotide-diphospho-sugar transferases"/>
    <property type="match status" value="1"/>
</dbReference>
<keyword evidence="4" id="KW-0472">Membrane</keyword>
<dbReference type="OrthoDB" id="9800276at2"/>
<dbReference type="PANTHER" id="PTHR43630:SF1">
    <property type="entry name" value="POLY-BETA-1,6-N-ACETYL-D-GLUCOSAMINE SYNTHASE"/>
    <property type="match status" value="1"/>
</dbReference>
<name>A0A563UCP4_9SPHI</name>
<keyword evidence="4" id="KW-1133">Transmembrane helix</keyword>
<feature type="domain" description="Glycosyltransferase 2-like" evidence="5">
    <location>
        <begin position="48"/>
        <end position="181"/>
    </location>
</feature>
<feature type="transmembrane region" description="Helical" evidence="4">
    <location>
        <begin position="287"/>
        <end position="306"/>
    </location>
</feature>
<dbReference type="GO" id="GO:0016757">
    <property type="term" value="F:glycosyltransferase activity"/>
    <property type="evidence" value="ECO:0007669"/>
    <property type="project" value="UniProtKB-KW"/>
</dbReference>
<dbReference type="Pfam" id="PF00535">
    <property type="entry name" value="Glycos_transf_2"/>
    <property type="match status" value="1"/>
</dbReference>
<feature type="transmembrane region" description="Helical" evidence="4">
    <location>
        <begin position="341"/>
        <end position="366"/>
    </location>
</feature>
<evidence type="ECO:0000259" key="5">
    <source>
        <dbReference type="Pfam" id="PF00535"/>
    </source>
</evidence>
<dbReference type="Gene3D" id="3.90.550.10">
    <property type="entry name" value="Spore Coat Polysaccharide Biosynthesis Protein SpsA, Chain A"/>
    <property type="match status" value="1"/>
</dbReference>
<keyword evidence="7" id="KW-1185">Reference proteome</keyword>
<evidence type="ECO:0000256" key="1">
    <source>
        <dbReference type="ARBA" id="ARBA00006739"/>
    </source>
</evidence>
<evidence type="ECO:0000256" key="2">
    <source>
        <dbReference type="ARBA" id="ARBA00022676"/>
    </source>
</evidence>
<keyword evidence="4" id="KW-0812">Transmembrane</keyword>
<dbReference type="RefSeq" id="WP_146382282.1">
    <property type="nucleotide sequence ID" value="NZ_VOEJ01000005.1"/>
</dbReference>
<comment type="similarity">
    <text evidence="1">Belongs to the glycosyltransferase 2 family.</text>
</comment>
<sequence>MEGYIYEALFILLQVCFIVQLYYLISNHSKLNSYKVADALPVINIPVSVVISARNEARNLIENLPYILQQNYPDFEVVVINDCSTDNSDEVLLDIKSEFPHLKIVTITEHARYKTGKKFALTLGIKAAKNEHLLFTDADCKPATLNWITRMAANFNGSTQIVLGYSPYIRTNNFLNPIIRFETIKTAINYLSTALTGNPYMGIGRNLAYTKSLFFGAKGFAAHMHVMSGDDDLFVNQNATSTNTAIEVHPDTFTFTDAKTTIGSWYRQKRRHMGVGKLYKNKHRRMLSFDALSGSLFYILLILCLAFNFEPLWVLGLYIFRLILQYIIYRKSFKMLNGADLLWSLPFLDIFYYIYLNVFGLIGTFIKTSRWK</sequence>
<feature type="transmembrane region" description="Helical" evidence="4">
    <location>
        <begin position="6"/>
        <end position="25"/>
    </location>
</feature>
<evidence type="ECO:0000256" key="4">
    <source>
        <dbReference type="SAM" id="Phobius"/>
    </source>
</evidence>
<dbReference type="EMBL" id="VOEJ01000005">
    <property type="protein sequence ID" value="TWR29100.1"/>
    <property type="molecule type" value="Genomic_DNA"/>
</dbReference>
<accession>A0A563UCP4</accession>
<keyword evidence="3 6" id="KW-0808">Transferase</keyword>
<comment type="caution">
    <text evidence="6">The sequence shown here is derived from an EMBL/GenBank/DDBJ whole genome shotgun (WGS) entry which is preliminary data.</text>
</comment>
<reference evidence="6 7" key="1">
    <citation type="submission" date="2019-07" db="EMBL/GenBank/DDBJ databases">
        <authorList>
            <person name="Kim J."/>
        </authorList>
    </citation>
    <scope>NUCLEOTIDE SEQUENCE [LARGE SCALE GENOMIC DNA]</scope>
    <source>
        <strain evidence="7">dk17</strain>
    </source>
</reference>
<evidence type="ECO:0000313" key="6">
    <source>
        <dbReference type="EMBL" id="TWR29100.1"/>
    </source>
</evidence>
<proteinExistence type="inferred from homology"/>
<gene>
    <name evidence="6" type="ORF">FPZ43_12635</name>
</gene>
<organism evidence="6 7">
    <name type="scientific">Mucilaginibacter pallidiroseus</name>
    <dbReference type="NCBI Taxonomy" id="2599295"/>
    <lineage>
        <taxon>Bacteria</taxon>
        <taxon>Pseudomonadati</taxon>
        <taxon>Bacteroidota</taxon>
        <taxon>Sphingobacteriia</taxon>
        <taxon>Sphingobacteriales</taxon>
        <taxon>Sphingobacteriaceae</taxon>
        <taxon>Mucilaginibacter</taxon>
    </lineage>
</organism>
<dbReference type="InterPro" id="IPR001173">
    <property type="entry name" value="Glyco_trans_2-like"/>
</dbReference>
<dbReference type="InterPro" id="IPR029044">
    <property type="entry name" value="Nucleotide-diphossugar_trans"/>
</dbReference>